<reference evidence="2 3" key="1">
    <citation type="submission" date="2020-08" db="EMBL/GenBank/DDBJ databases">
        <title>Genomic Encyclopedia of Type Strains, Phase IV (KMG-IV): sequencing the most valuable type-strain genomes for metagenomic binning, comparative biology and taxonomic classification.</title>
        <authorList>
            <person name="Goeker M."/>
        </authorList>
    </citation>
    <scope>NUCLEOTIDE SEQUENCE [LARGE SCALE GENOMIC DNA]</scope>
    <source>
        <strain evidence="2 3">DSM 24696</strain>
    </source>
</reference>
<dbReference type="EMBL" id="JACHHB010000013">
    <property type="protein sequence ID" value="MBB5174530.1"/>
    <property type="molecule type" value="Genomic_DNA"/>
</dbReference>
<dbReference type="GO" id="GO:0004519">
    <property type="term" value="F:endonuclease activity"/>
    <property type="evidence" value="ECO:0007669"/>
    <property type="project" value="UniProtKB-KW"/>
</dbReference>
<organism evidence="2 3">
    <name type="scientific">Texcoconibacillus texcoconensis</name>
    <dbReference type="NCBI Taxonomy" id="1095777"/>
    <lineage>
        <taxon>Bacteria</taxon>
        <taxon>Bacillati</taxon>
        <taxon>Bacillota</taxon>
        <taxon>Bacilli</taxon>
        <taxon>Bacillales</taxon>
        <taxon>Bacillaceae</taxon>
        <taxon>Texcoconibacillus</taxon>
    </lineage>
</organism>
<gene>
    <name evidence="2" type="ORF">HNQ41_002745</name>
</gene>
<dbReference type="SUPFAM" id="SSF55608">
    <property type="entry name" value="Homing endonucleases"/>
    <property type="match status" value="2"/>
</dbReference>
<protein>
    <submittedName>
        <fullName evidence="2">Intein-encoded DNA endonuclease-like protein</fullName>
    </submittedName>
</protein>
<dbReference type="InterPro" id="IPR004860">
    <property type="entry name" value="LAGLIDADG_dom"/>
</dbReference>
<dbReference type="GO" id="GO:0016539">
    <property type="term" value="P:intein-mediated protein splicing"/>
    <property type="evidence" value="ECO:0007669"/>
    <property type="project" value="InterPro"/>
</dbReference>
<dbReference type="InterPro" id="IPR027434">
    <property type="entry name" value="Homing_endonucl"/>
</dbReference>
<accession>A0A840QT56</accession>
<dbReference type="PROSITE" id="PS50819">
    <property type="entry name" value="INTEIN_ENDONUCLEASE"/>
    <property type="match status" value="1"/>
</dbReference>
<proteinExistence type="predicted"/>
<evidence type="ECO:0000259" key="1">
    <source>
        <dbReference type="PROSITE" id="PS50819"/>
    </source>
</evidence>
<keyword evidence="2" id="KW-0540">Nuclease</keyword>
<evidence type="ECO:0000313" key="3">
    <source>
        <dbReference type="Proteomes" id="UP000551878"/>
    </source>
</evidence>
<dbReference type="Proteomes" id="UP000551878">
    <property type="component" value="Unassembled WGS sequence"/>
</dbReference>
<keyword evidence="2" id="KW-0378">Hydrolase</keyword>
<name>A0A840QT56_9BACI</name>
<dbReference type="InterPro" id="IPR006142">
    <property type="entry name" value="INTEIN"/>
</dbReference>
<dbReference type="PRINTS" id="PR00379">
    <property type="entry name" value="INTEIN"/>
</dbReference>
<dbReference type="InterPro" id="IPR004042">
    <property type="entry name" value="Intein_endonuc_central"/>
</dbReference>
<dbReference type="Pfam" id="PF14528">
    <property type="entry name" value="LAGLIDADG_3"/>
    <property type="match status" value="2"/>
</dbReference>
<dbReference type="Gene3D" id="3.10.28.10">
    <property type="entry name" value="Homing endonucleases"/>
    <property type="match status" value="1"/>
</dbReference>
<feature type="domain" description="DOD-type homing endonuclease" evidence="1">
    <location>
        <begin position="79"/>
        <end position="208"/>
    </location>
</feature>
<dbReference type="AlphaFoldDB" id="A0A840QT56"/>
<keyword evidence="2" id="KW-0255">Endonuclease</keyword>
<evidence type="ECO:0000313" key="2">
    <source>
        <dbReference type="EMBL" id="MBB5174530.1"/>
    </source>
</evidence>
<comment type="caution">
    <text evidence="2">The sequence shown here is derived from an EMBL/GenBank/DDBJ whole genome shotgun (WGS) entry which is preliminary data.</text>
</comment>
<dbReference type="Gene3D" id="1.10.10.60">
    <property type="entry name" value="Homeodomain-like"/>
    <property type="match status" value="1"/>
</dbReference>
<keyword evidence="3" id="KW-1185">Reference proteome</keyword>
<sequence length="279" mass="32816">MKMTGKKSKRTLDKTEIINMYRDGYSTSEIGECANISARYVRQILTENNIPKRPRGHWKRKYDLNEDYFKTWSNNMAYILGFFVADGTIPQHAQTVSFSQKSKSILEDIKAEMGSNQPLYRNEKTGVYILNLNSKVMKMDLIQIHGIKPNKSSTIEFPHVPDKYLNHFIRGYFDGDGFVNYPKFFVSFVGGSYLFMKQLQNKLEKQGFETNFTSHATFYRVYISGRRTIKLFSDWMYTDKGLFLQRKYNEFKQEKLDPTLLKDSIKTHKNALEKRKDMK</sequence>